<evidence type="ECO:0000313" key="2">
    <source>
        <dbReference type="EMBL" id="UTJ05124.1"/>
    </source>
</evidence>
<evidence type="ECO:0000313" key="3">
    <source>
        <dbReference type="Proteomes" id="UP001060012"/>
    </source>
</evidence>
<dbReference type="InterPro" id="IPR037401">
    <property type="entry name" value="SnoaL-like"/>
</dbReference>
<dbReference type="RefSeq" id="WP_254575305.1">
    <property type="nucleotide sequence ID" value="NZ_CP100595.1"/>
</dbReference>
<dbReference type="Proteomes" id="UP001060012">
    <property type="component" value="Chromosome"/>
</dbReference>
<dbReference type="InterPro" id="IPR032710">
    <property type="entry name" value="NTF2-like_dom_sf"/>
</dbReference>
<proteinExistence type="predicted"/>
<keyword evidence="3" id="KW-1185">Reference proteome</keyword>
<dbReference type="Pfam" id="PF12680">
    <property type="entry name" value="SnoaL_2"/>
    <property type="match status" value="1"/>
</dbReference>
<organism evidence="2 3">
    <name type="scientific">Arcobacter roscoffensis</name>
    <dbReference type="NCBI Taxonomy" id="2961520"/>
    <lineage>
        <taxon>Bacteria</taxon>
        <taxon>Pseudomonadati</taxon>
        <taxon>Campylobacterota</taxon>
        <taxon>Epsilonproteobacteria</taxon>
        <taxon>Campylobacterales</taxon>
        <taxon>Arcobacteraceae</taxon>
        <taxon>Arcobacter</taxon>
    </lineage>
</organism>
<sequence length="143" mass="17203">MNYSKHIQNYALFFENLNKDISIQEYEDIFSEDIYFEDPFQKTKGINSIYNIFDHMYKSLDEPRFIVKEIVENKNIAYLQWNFIFKYKNCKDVESFTGVSRIELNEDLKVVSHIDYWDAASNIYEKVPVLKSILRFIKNKIKA</sequence>
<gene>
    <name evidence="2" type="ORF">NJU99_07530</name>
</gene>
<reference evidence="2" key="1">
    <citation type="submission" date="2022-07" db="EMBL/GenBank/DDBJ databases">
        <title>Arcobacter roscoffensis sp. nov., a marine bacterium isolated from coastal seawater collected from Roscoff, France.</title>
        <authorList>
            <person name="Pascual J."/>
            <person name="Lepeaux C."/>
            <person name="Methner A."/>
            <person name="Overmann J."/>
        </authorList>
    </citation>
    <scope>NUCLEOTIDE SEQUENCE</scope>
    <source>
        <strain evidence="2">ARW1-2F2</strain>
    </source>
</reference>
<dbReference type="SUPFAM" id="SSF54427">
    <property type="entry name" value="NTF2-like"/>
    <property type="match status" value="1"/>
</dbReference>
<protein>
    <submittedName>
        <fullName evidence="2">Nuclear transport factor 2 family protein</fullName>
    </submittedName>
</protein>
<accession>A0ABY5E0Q1</accession>
<evidence type="ECO:0000259" key="1">
    <source>
        <dbReference type="Pfam" id="PF12680"/>
    </source>
</evidence>
<dbReference type="Gene3D" id="3.10.450.50">
    <property type="match status" value="1"/>
</dbReference>
<name>A0ABY5E0Q1_9BACT</name>
<dbReference type="EMBL" id="CP100595">
    <property type="protein sequence ID" value="UTJ05124.1"/>
    <property type="molecule type" value="Genomic_DNA"/>
</dbReference>
<feature type="domain" description="SnoaL-like" evidence="1">
    <location>
        <begin position="23"/>
        <end position="113"/>
    </location>
</feature>